<name>A0A939TCD2_9ACTN</name>
<sequence>MARWDAAHALFGDTAPPEISDLYLDPATGKAARPQLREGTRNRLRELMMPADPADLWTTGPDIERAATWQNSR</sequence>
<protein>
    <submittedName>
        <fullName evidence="1">Uncharacterized protein</fullName>
    </submittedName>
</protein>
<dbReference type="AlphaFoldDB" id="A0A939TCD2"/>
<evidence type="ECO:0000313" key="1">
    <source>
        <dbReference type="EMBL" id="MBO2451120.1"/>
    </source>
</evidence>
<keyword evidence="2" id="KW-1185">Reference proteome</keyword>
<accession>A0A939TCD2</accession>
<reference evidence="1" key="1">
    <citation type="submission" date="2021-03" db="EMBL/GenBank/DDBJ databases">
        <authorList>
            <person name="Kanchanasin P."/>
            <person name="Saeng-In P."/>
            <person name="Phongsopitanun W."/>
            <person name="Yuki M."/>
            <person name="Kudo T."/>
            <person name="Ohkuma M."/>
            <person name="Tanasupawat S."/>
        </authorList>
    </citation>
    <scope>NUCLEOTIDE SEQUENCE</scope>
    <source>
        <strain evidence="1">GKU 128</strain>
    </source>
</reference>
<proteinExistence type="predicted"/>
<organism evidence="1 2">
    <name type="scientific">Actinomadura barringtoniae</name>
    <dbReference type="NCBI Taxonomy" id="1427535"/>
    <lineage>
        <taxon>Bacteria</taxon>
        <taxon>Bacillati</taxon>
        <taxon>Actinomycetota</taxon>
        <taxon>Actinomycetes</taxon>
        <taxon>Streptosporangiales</taxon>
        <taxon>Thermomonosporaceae</taxon>
        <taxon>Actinomadura</taxon>
    </lineage>
</organism>
<comment type="caution">
    <text evidence="1">The sequence shown here is derived from an EMBL/GenBank/DDBJ whole genome shotgun (WGS) entry which is preliminary data.</text>
</comment>
<gene>
    <name evidence="1" type="ORF">J4573_28750</name>
</gene>
<dbReference type="EMBL" id="JAGEOJ010000012">
    <property type="protein sequence ID" value="MBO2451120.1"/>
    <property type="molecule type" value="Genomic_DNA"/>
</dbReference>
<dbReference type="RefSeq" id="WP_208259019.1">
    <property type="nucleotide sequence ID" value="NZ_JAGEOJ010000012.1"/>
</dbReference>
<evidence type="ECO:0000313" key="2">
    <source>
        <dbReference type="Proteomes" id="UP000669179"/>
    </source>
</evidence>
<dbReference type="Proteomes" id="UP000669179">
    <property type="component" value="Unassembled WGS sequence"/>
</dbReference>